<dbReference type="PROSITE" id="PS50853">
    <property type="entry name" value="FN3"/>
    <property type="match status" value="1"/>
</dbReference>
<dbReference type="InterPro" id="IPR055356">
    <property type="entry name" value="ZP-N"/>
</dbReference>
<evidence type="ECO:0000256" key="1">
    <source>
        <dbReference type="ARBA" id="ARBA00022729"/>
    </source>
</evidence>
<dbReference type="SMART" id="SM00060">
    <property type="entry name" value="FN3"/>
    <property type="match status" value="1"/>
</dbReference>
<evidence type="ECO:0000256" key="4">
    <source>
        <dbReference type="SAM" id="Phobius"/>
    </source>
</evidence>
<dbReference type="Pfam" id="PF00041">
    <property type="entry name" value="fn3"/>
    <property type="match status" value="1"/>
</dbReference>
<keyword evidence="4" id="KW-1133">Transmembrane helix</keyword>
<reference evidence="8" key="1">
    <citation type="submission" date="2022-01" db="EMBL/GenBank/DDBJ databases">
        <authorList>
            <person name="Braso-Vives M."/>
        </authorList>
    </citation>
    <scope>NUCLEOTIDE SEQUENCE</scope>
</reference>
<keyword evidence="4" id="KW-0472">Membrane</keyword>
<keyword evidence="3" id="KW-0325">Glycoprotein</keyword>
<protein>
    <submittedName>
        <fullName evidence="8">OIT3 protein</fullName>
    </submittedName>
</protein>
<name>A0A8K0EU68_BRALA</name>
<dbReference type="CDD" id="cd00063">
    <property type="entry name" value="FN3"/>
    <property type="match status" value="1"/>
</dbReference>
<dbReference type="Gene3D" id="2.60.40.4100">
    <property type="entry name" value="Zona pellucida, ZP-C domain"/>
    <property type="match status" value="1"/>
</dbReference>
<dbReference type="InterPro" id="IPR048290">
    <property type="entry name" value="ZP_chr"/>
</dbReference>
<dbReference type="InterPro" id="IPR000082">
    <property type="entry name" value="SEA_dom"/>
</dbReference>
<dbReference type="InterPro" id="IPR036116">
    <property type="entry name" value="FN3_sf"/>
</dbReference>
<dbReference type="Gene3D" id="2.60.40.10">
    <property type="entry name" value="Immunoglobulins"/>
    <property type="match status" value="1"/>
</dbReference>
<keyword evidence="4" id="KW-0812">Transmembrane</keyword>
<dbReference type="Proteomes" id="UP000838412">
    <property type="component" value="Chromosome 7"/>
</dbReference>
<dbReference type="PRINTS" id="PR00023">
    <property type="entry name" value="ZPELLUCIDA"/>
</dbReference>
<proteinExistence type="predicted"/>
<dbReference type="EMBL" id="OV696692">
    <property type="protein sequence ID" value="CAH1268954.1"/>
    <property type="molecule type" value="Genomic_DNA"/>
</dbReference>
<dbReference type="AlphaFoldDB" id="A0A8K0EU68"/>
<dbReference type="SMART" id="SM00241">
    <property type="entry name" value="ZP"/>
    <property type="match status" value="1"/>
</dbReference>
<evidence type="ECO:0000313" key="8">
    <source>
        <dbReference type="EMBL" id="CAH1268954.1"/>
    </source>
</evidence>
<accession>A0A8K0EU68</accession>
<feature type="transmembrane region" description="Helical" evidence="4">
    <location>
        <begin position="515"/>
        <end position="539"/>
    </location>
</feature>
<feature type="domain" description="SEA" evidence="5">
    <location>
        <begin position="1"/>
        <end position="106"/>
    </location>
</feature>
<dbReference type="PANTHER" id="PTHR14002:SF43">
    <property type="entry name" value="DELTA-LIKE PROTEIN"/>
    <property type="match status" value="1"/>
</dbReference>
<dbReference type="InterPro" id="IPR001507">
    <property type="entry name" value="ZP_dom"/>
</dbReference>
<evidence type="ECO:0000256" key="3">
    <source>
        <dbReference type="ARBA" id="ARBA00023180"/>
    </source>
</evidence>
<feature type="domain" description="ZP" evidence="7">
    <location>
        <begin position="218"/>
        <end position="472"/>
    </location>
</feature>
<dbReference type="PROSITE" id="PS50024">
    <property type="entry name" value="SEA"/>
    <property type="match status" value="1"/>
</dbReference>
<keyword evidence="2" id="KW-1015">Disulfide bond</keyword>
<evidence type="ECO:0000259" key="5">
    <source>
        <dbReference type="PROSITE" id="PS50024"/>
    </source>
</evidence>
<gene>
    <name evidence="8" type="primary">OIT3</name>
    <name evidence="8" type="ORF">BLAG_LOCUS21730</name>
</gene>
<dbReference type="InterPro" id="IPR003961">
    <property type="entry name" value="FN3_dom"/>
</dbReference>
<dbReference type="Pfam" id="PF00100">
    <property type="entry name" value="Zona_pellucida"/>
    <property type="match status" value="1"/>
</dbReference>
<evidence type="ECO:0000256" key="2">
    <source>
        <dbReference type="ARBA" id="ARBA00023157"/>
    </source>
</evidence>
<dbReference type="Pfam" id="PF23344">
    <property type="entry name" value="ZP-N"/>
    <property type="match status" value="1"/>
</dbReference>
<dbReference type="SUPFAM" id="SSF49265">
    <property type="entry name" value="Fibronectin type III"/>
    <property type="match status" value="1"/>
</dbReference>
<dbReference type="InterPro" id="IPR055355">
    <property type="entry name" value="ZP-C"/>
</dbReference>
<dbReference type="InterPro" id="IPR013783">
    <property type="entry name" value="Ig-like_fold"/>
</dbReference>
<keyword evidence="9" id="KW-1185">Reference proteome</keyword>
<dbReference type="InterPro" id="IPR042235">
    <property type="entry name" value="ZP-C_dom"/>
</dbReference>
<evidence type="ECO:0000313" key="9">
    <source>
        <dbReference type="Proteomes" id="UP000838412"/>
    </source>
</evidence>
<dbReference type="PROSITE" id="PS51034">
    <property type="entry name" value="ZP_2"/>
    <property type="match status" value="1"/>
</dbReference>
<feature type="domain" description="Fibronectin type-III" evidence="6">
    <location>
        <begin position="122"/>
        <end position="216"/>
    </location>
</feature>
<dbReference type="Gene3D" id="2.60.40.3210">
    <property type="entry name" value="Zona pellucida, ZP-N domain"/>
    <property type="match status" value="1"/>
</dbReference>
<organism evidence="8 9">
    <name type="scientific">Branchiostoma lanceolatum</name>
    <name type="common">Common lancelet</name>
    <name type="synonym">Amphioxus lanceolatum</name>
    <dbReference type="NCBI Taxonomy" id="7740"/>
    <lineage>
        <taxon>Eukaryota</taxon>
        <taxon>Metazoa</taxon>
        <taxon>Chordata</taxon>
        <taxon>Cephalochordata</taxon>
        <taxon>Leptocardii</taxon>
        <taxon>Amphioxiformes</taxon>
        <taxon>Branchiostomatidae</taxon>
        <taxon>Branchiostoma</taxon>
    </lineage>
</organism>
<dbReference type="OrthoDB" id="10063988at2759"/>
<evidence type="ECO:0000259" key="6">
    <source>
        <dbReference type="PROSITE" id="PS50853"/>
    </source>
</evidence>
<sequence length="569" mass="63200">MERTFRSDYSDKTSTVRNQFILQLIKALFDILSRIYGFMGIHITTLAPGSVRARFGAAFTVEDSEPDNIIQEKAKAYLQEALDNGTFDSALNVTSSNSLQPTELTEEEMRLIEDYLLARLPVLSGLTFSDVGMDYVSLSWTATPDVLITGYRVRYKRTGGSHKDLNPPPSAIDTMATVRGLWAHTEYTFTVTSFVEGNRKIGEISGTQITAEVVVNVVCSQEQMQLSLPKAALPGVSVDNLHLLDDTCRVKDSPTYVTAQTGLQECGTIQNTSAHDKLTFINEIIANQVTYENGAVRGTTFRKRFQCEFLRQYKVSQGKDILYNIPSPRVQVVNANNSFTFEMLMFTSEDFTATYKSDNFPLQVLPSDRIHYGLSVQSPLSNMELFALDCVSTPTMDPDDSPKVTIIQDGCDIDPTLTRDSTRSTDMALYFSIQAFTFPDSVDSNLVYLHCTMVICLKDDLNSRCREGCISARRRRDVGGNGRVRRDSSNDLQETVTQGPVRILRNQEADSNIPVVGVAVGAVVGLASLLLLVVAVILVRRKRAKAQAEDFVGVENYAFQVFGKDKTKI</sequence>
<keyword evidence="1" id="KW-0732">Signal</keyword>
<dbReference type="PANTHER" id="PTHR14002">
    <property type="entry name" value="ENDOGLIN/TGF-BETA RECEPTOR TYPE III"/>
    <property type="match status" value="1"/>
</dbReference>
<evidence type="ECO:0000259" key="7">
    <source>
        <dbReference type="PROSITE" id="PS51034"/>
    </source>
</evidence>